<evidence type="ECO:0000259" key="10">
    <source>
        <dbReference type="PROSITE" id="PS50157"/>
    </source>
</evidence>
<feature type="domain" description="C2H2-type" evidence="10">
    <location>
        <begin position="66"/>
        <end position="93"/>
    </location>
</feature>
<dbReference type="SMART" id="SM00355">
    <property type="entry name" value="ZnF_C2H2"/>
    <property type="match status" value="3"/>
</dbReference>
<evidence type="ECO:0000256" key="7">
    <source>
        <dbReference type="ARBA" id="ARBA00023242"/>
    </source>
</evidence>
<dbReference type="FunFam" id="3.30.160.60:FF:000446">
    <property type="entry name" value="Zinc finger protein"/>
    <property type="match status" value="1"/>
</dbReference>
<dbReference type="Proteomes" id="UP000001038">
    <property type="component" value="Chromosome 23"/>
</dbReference>
<dbReference type="Ensembl" id="ENSORLT00000037840.1">
    <property type="protein sequence ID" value="ENSORLP00000029979.1"/>
    <property type="gene ID" value="ENSORLG00000024483.1"/>
</dbReference>
<keyword evidence="5" id="KW-0862">Zinc</keyword>
<accession>A0A3B3HDJ6</accession>
<evidence type="ECO:0000256" key="2">
    <source>
        <dbReference type="ARBA" id="ARBA00022723"/>
    </source>
</evidence>
<evidence type="ECO:0000256" key="9">
    <source>
        <dbReference type="SAM" id="MobiDB-lite"/>
    </source>
</evidence>
<dbReference type="Gene3D" id="3.30.160.60">
    <property type="entry name" value="Classic Zinc Finger"/>
    <property type="match status" value="3"/>
</dbReference>
<dbReference type="GO" id="GO:0008270">
    <property type="term" value="F:zinc ion binding"/>
    <property type="evidence" value="ECO:0007669"/>
    <property type="project" value="UniProtKB-KW"/>
</dbReference>
<keyword evidence="2" id="KW-0479">Metal-binding</keyword>
<evidence type="ECO:0000313" key="11">
    <source>
        <dbReference type="Ensembl" id="ENSORLP00000029979.1"/>
    </source>
</evidence>
<evidence type="ECO:0000256" key="6">
    <source>
        <dbReference type="ARBA" id="ARBA00023125"/>
    </source>
</evidence>
<organism evidence="11 12">
    <name type="scientific">Oryzias latipes</name>
    <name type="common">Japanese rice fish</name>
    <name type="synonym">Japanese killifish</name>
    <dbReference type="NCBI Taxonomy" id="8090"/>
    <lineage>
        <taxon>Eukaryota</taxon>
        <taxon>Metazoa</taxon>
        <taxon>Chordata</taxon>
        <taxon>Craniata</taxon>
        <taxon>Vertebrata</taxon>
        <taxon>Euteleostomi</taxon>
        <taxon>Actinopterygii</taxon>
        <taxon>Neopterygii</taxon>
        <taxon>Teleostei</taxon>
        <taxon>Neoteleostei</taxon>
        <taxon>Acanthomorphata</taxon>
        <taxon>Ovalentaria</taxon>
        <taxon>Atherinomorphae</taxon>
        <taxon>Beloniformes</taxon>
        <taxon>Adrianichthyidae</taxon>
        <taxon>Oryziinae</taxon>
        <taxon>Oryzias</taxon>
    </lineage>
</organism>
<dbReference type="PROSITE" id="PS00028">
    <property type="entry name" value="ZINC_FINGER_C2H2_1"/>
    <property type="match status" value="2"/>
</dbReference>
<feature type="domain" description="C2H2-type" evidence="10">
    <location>
        <begin position="10"/>
        <end position="37"/>
    </location>
</feature>
<dbReference type="InParanoid" id="A0A3B3HDJ6"/>
<feature type="domain" description="C2H2-type" evidence="10">
    <location>
        <begin position="38"/>
        <end position="65"/>
    </location>
</feature>
<keyword evidence="3" id="KW-0677">Repeat</keyword>
<feature type="region of interest" description="Disordered" evidence="9">
    <location>
        <begin position="128"/>
        <end position="148"/>
    </location>
</feature>
<reference evidence="11" key="3">
    <citation type="submission" date="2025-09" db="UniProtKB">
        <authorList>
            <consortium name="Ensembl"/>
        </authorList>
    </citation>
    <scope>IDENTIFICATION</scope>
    <source>
        <strain evidence="11">Hd-rR</strain>
    </source>
</reference>
<reference evidence="11 12" key="1">
    <citation type="journal article" date="2007" name="Nature">
        <title>The medaka draft genome and insights into vertebrate genome evolution.</title>
        <authorList>
            <person name="Kasahara M."/>
            <person name="Naruse K."/>
            <person name="Sasaki S."/>
            <person name="Nakatani Y."/>
            <person name="Qu W."/>
            <person name="Ahsan B."/>
            <person name="Yamada T."/>
            <person name="Nagayasu Y."/>
            <person name="Doi K."/>
            <person name="Kasai Y."/>
            <person name="Jindo T."/>
            <person name="Kobayashi D."/>
            <person name="Shimada A."/>
            <person name="Toyoda A."/>
            <person name="Kuroki Y."/>
            <person name="Fujiyama A."/>
            <person name="Sasaki T."/>
            <person name="Shimizu A."/>
            <person name="Asakawa S."/>
            <person name="Shimizu N."/>
            <person name="Hashimoto S."/>
            <person name="Yang J."/>
            <person name="Lee Y."/>
            <person name="Matsushima K."/>
            <person name="Sugano S."/>
            <person name="Sakaizumi M."/>
            <person name="Narita T."/>
            <person name="Ohishi K."/>
            <person name="Haga S."/>
            <person name="Ohta F."/>
            <person name="Nomoto H."/>
            <person name="Nogata K."/>
            <person name="Morishita T."/>
            <person name="Endo T."/>
            <person name="Shin-I T."/>
            <person name="Takeda H."/>
            <person name="Morishita S."/>
            <person name="Kohara Y."/>
        </authorList>
    </citation>
    <scope>NUCLEOTIDE SEQUENCE [LARGE SCALE GENOMIC DNA]</scope>
    <source>
        <strain evidence="11 12">Hd-rR</strain>
    </source>
</reference>
<evidence type="ECO:0000313" key="12">
    <source>
        <dbReference type="Proteomes" id="UP000001038"/>
    </source>
</evidence>
<dbReference type="Pfam" id="PF00096">
    <property type="entry name" value="zf-C2H2"/>
    <property type="match status" value="3"/>
</dbReference>
<evidence type="ECO:0000256" key="3">
    <source>
        <dbReference type="ARBA" id="ARBA00022737"/>
    </source>
</evidence>
<evidence type="ECO:0000256" key="8">
    <source>
        <dbReference type="PROSITE-ProRule" id="PRU00042"/>
    </source>
</evidence>
<dbReference type="STRING" id="8090.ENSORLP00000029979"/>
<proteinExistence type="predicted"/>
<dbReference type="PANTHER" id="PTHR16515:SF2">
    <property type="entry name" value="PR DOMAIN ZINC FINGER PROTEIN 4"/>
    <property type="match status" value="1"/>
</dbReference>
<feature type="region of interest" description="Disordered" evidence="9">
    <location>
        <begin position="90"/>
        <end position="112"/>
    </location>
</feature>
<keyword evidence="4 8" id="KW-0863">Zinc-finger</keyword>
<evidence type="ECO:0000256" key="5">
    <source>
        <dbReference type="ARBA" id="ARBA00022833"/>
    </source>
</evidence>
<dbReference type="InterPro" id="IPR050331">
    <property type="entry name" value="Zinc_finger"/>
</dbReference>
<keyword evidence="6" id="KW-0238">DNA-binding</keyword>
<dbReference type="Bgee" id="ENSORLG00000024483">
    <property type="expression patterns" value="Expressed in animal zygote and 14 other cell types or tissues"/>
</dbReference>
<protein>
    <recommendedName>
        <fullName evidence="10">C2H2-type domain-containing protein</fullName>
    </recommendedName>
</protein>
<reference evidence="11" key="2">
    <citation type="submission" date="2025-08" db="UniProtKB">
        <authorList>
            <consortium name="Ensembl"/>
        </authorList>
    </citation>
    <scope>IDENTIFICATION</scope>
    <source>
        <strain evidence="11">Hd-rR</strain>
    </source>
</reference>
<dbReference type="PANTHER" id="PTHR16515">
    <property type="entry name" value="PR DOMAIN ZINC FINGER PROTEIN"/>
    <property type="match status" value="1"/>
</dbReference>
<name>A0A3B3HDJ6_ORYLA</name>
<comment type="subcellular location">
    <subcellularLocation>
        <location evidence="1">Nucleus</location>
    </subcellularLocation>
</comment>
<dbReference type="SUPFAM" id="SSF57667">
    <property type="entry name" value="beta-beta-alpha zinc fingers"/>
    <property type="match status" value="2"/>
</dbReference>
<feature type="compositionally biased region" description="Basic and acidic residues" evidence="9">
    <location>
        <begin position="91"/>
        <end position="103"/>
    </location>
</feature>
<sequence length="148" mass="17080">MLIHTGAEKLKCDLCDRAFIRKQDLKQHMFSHTHERQIQCPKCNKNFLKTNHLKKHMNSHEGRRDFVCEKCHKAFLTKYHLTRHLKICKGPKAEKTPREGKDPVEEEPEKDCRAARKAAERLMDAASDEDCGLDVGGYSSEKSLSPPH</sequence>
<dbReference type="InterPro" id="IPR013087">
    <property type="entry name" value="Znf_C2H2_type"/>
</dbReference>
<dbReference type="AlphaFoldDB" id="A0A3B3HDJ6"/>
<keyword evidence="12" id="KW-1185">Reference proteome</keyword>
<keyword evidence="7" id="KW-0539">Nucleus</keyword>
<dbReference type="PROSITE" id="PS50157">
    <property type="entry name" value="ZINC_FINGER_C2H2_2"/>
    <property type="match status" value="3"/>
</dbReference>
<dbReference type="InterPro" id="IPR036236">
    <property type="entry name" value="Znf_C2H2_sf"/>
</dbReference>
<evidence type="ECO:0000256" key="1">
    <source>
        <dbReference type="ARBA" id="ARBA00004123"/>
    </source>
</evidence>
<evidence type="ECO:0000256" key="4">
    <source>
        <dbReference type="ARBA" id="ARBA00022771"/>
    </source>
</evidence>
<dbReference type="GeneTree" id="ENSGT00940000156443"/>